<dbReference type="PANTHER" id="PTHR36451:SF1">
    <property type="entry name" value="OMEGA-HYDROXY-BETA-DIHYDROMENAQUINONE-9 SULFOTRANSFERASE STF3"/>
    <property type="match status" value="1"/>
</dbReference>
<evidence type="ECO:0000313" key="1">
    <source>
        <dbReference type="EMBL" id="TWT62652.1"/>
    </source>
</evidence>
<keyword evidence="1" id="KW-0808">Transferase</keyword>
<comment type="caution">
    <text evidence="1">The sequence shown here is derived from an EMBL/GenBank/DDBJ whole genome shotgun (WGS) entry which is preliminary data.</text>
</comment>
<dbReference type="GO" id="GO:0016740">
    <property type="term" value="F:transferase activity"/>
    <property type="evidence" value="ECO:0007669"/>
    <property type="project" value="UniProtKB-KW"/>
</dbReference>
<dbReference type="InterPro" id="IPR027417">
    <property type="entry name" value="P-loop_NTPase"/>
</dbReference>
<dbReference type="Gene3D" id="3.40.50.300">
    <property type="entry name" value="P-loop containing nucleotide triphosphate hydrolases"/>
    <property type="match status" value="1"/>
</dbReference>
<protein>
    <submittedName>
        <fullName evidence="1">Sulfotransferase domain protein</fullName>
    </submittedName>
</protein>
<dbReference type="SUPFAM" id="SSF52540">
    <property type="entry name" value="P-loop containing nucleoside triphosphate hydrolases"/>
    <property type="match status" value="1"/>
</dbReference>
<organism evidence="1 2">
    <name type="scientific">Rubinisphaera italica</name>
    <dbReference type="NCBI Taxonomy" id="2527969"/>
    <lineage>
        <taxon>Bacteria</taxon>
        <taxon>Pseudomonadati</taxon>
        <taxon>Planctomycetota</taxon>
        <taxon>Planctomycetia</taxon>
        <taxon>Planctomycetales</taxon>
        <taxon>Planctomycetaceae</taxon>
        <taxon>Rubinisphaera</taxon>
    </lineage>
</organism>
<dbReference type="Pfam" id="PF13469">
    <property type="entry name" value="Sulfotransfer_3"/>
    <property type="match status" value="1"/>
</dbReference>
<evidence type="ECO:0000313" key="2">
    <source>
        <dbReference type="Proteomes" id="UP000316095"/>
    </source>
</evidence>
<proteinExistence type="predicted"/>
<dbReference type="EMBL" id="SJPG01000001">
    <property type="protein sequence ID" value="TWT62652.1"/>
    <property type="molecule type" value="Genomic_DNA"/>
</dbReference>
<dbReference type="PANTHER" id="PTHR36451">
    <property type="entry name" value="PAPS-DEPENDENT SULFOTRANSFERASE STF3"/>
    <property type="match status" value="1"/>
</dbReference>
<dbReference type="RefSeq" id="WP_146504483.1">
    <property type="nucleotide sequence ID" value="NZ_SJPG01000001.1"/>
</dbReference>
<accession>A0A5C5XLQ7</accession>
<gene>
    <name evidence="1" type="ORF">Pan54_33960</name>
</gene>
<dbReference type="OrthoDB" id="9777890at2"/>
<sequence>MAEHVASHAPKAARNSQRGLVIWHGMRMGDFAKLIRVGAELHWTQLHRILPTLFMTVHNSVWAPIEKMRFRKQIEQTEVQPPVFVLGHWRSGTTYLHNLMTLDDRFTYPNLYECIFAHHFLTTEKTMAGLTNFIVPKKRPMDNMQTGWKLPQEDEMALLLTTTYSPYRNLAFQGHRERYEDYFDFKNADPKEREEWKQALMTFAKKLTIRNNKPIVFKSPGHTYRIEILRELFPDAKFVYIHRHPYDVIRSTIYLRGVMFQTNALGRLNLERNEELIYEAYEQCIRTYEQDKQQIPEGHLTEIKYEDLEQNPIEHMRKVYEDLSLPAFDHVQPEIEKYVAGQKEYKKNEFATDPVLAEVINTRMKFALEKYGYDPVT</sequence>
<name>A0A5C5XLQ7_9PLAN</name>
<reference evidence="1 2" key="1">
    <citation type="submission" date="2019-02" db="EMBL/GenBank/DDBJ databases">
        <title>Deep-cultivation of Planctomycetes and their phenomic and genomic characterization uncovers novel biology.</title>
        <authorList>
            <person name="Wiegand S."/>
            <person name="Jogler M."/>
            <person name="Boedeker C."/>
            <person name="Pinto D."/>
            <person name="Vollmers J."/>
            <person name="Rivas-Marin E."/>
            <person name="Kohn T."/>
            <person name="Peeters S.H."/>
            <person name="Heuer A."/>
            <person name="Rast P."/>
            <person name="Oberbeckmann S."/>
            <person name="Bunk B."/>
            <person name="Jeske O."/>
            <person name="Meyerdierks A."/>
            <person name="Storesund J.E."/>
            <person name="Kallscheuer N."/>
            <person name="Luecker S."/>
            <person name="Lage O.M."/>
            <person name="Pohl T."/>
            <person name="Merkel B.J."/>
            <person name="Hornburger P."/>
            <person name="Mueller R.-W."/>
            <person name="Bruemmer F."/>
            <person name="Labrenz M."/>
            <person name="Spormann A.M."/>
            <person name="Op Den Camp H."/>
            <person name="Overmann J."/>
            <person name="Amann R."/>
            <person name="Jetten M.S.M."/>
            <person name="Mascher T."/>
            <person name="Medema M.H."/>
            <person name="Devos D.P."/>
            <person name="Kaster A.-K."/>
            <person name="Ovreas L."/>
            <person name="Rohde M."/>
            <person name="Galperin M.Y."/>
            <person name="Jogler C."/>
        </authorList>
    </citation>
    <scope>NUCLEOTIDE SEQUENCE [LARGE SCALE GENOMIC DNA]</scope>
    <source>
        <strain evidence="1 2">Pan54</strain>
    </source>
</reference>
<dbReference type="AlphaFoldDB" id="A0A5C5XLQ7"/>
<dbReference type="InterPro" id="IPR052736">
    <property type="entry name" value="Stf3_sulfotransferase"/>
</dbReference>
<keyword evidence="2" id="KW-1185">Reference proteome</keyword>
<dbReference type="Proteomes" id="UP000316095">
    <property type="component" value="Unassembled WGS sequence"/>
</dbReference>